<comment type="similarity">
    <text evidence="2 6">Belongs to the transposase mutator family.</text>
</comment>
<evidence type="ECO:0000256" key="4">
    <source>
        <dbReference type="ARBA" id="ARBA00023125"/>
    </source>
</evidence>
<proteinExistence type="inferred from homology"/>
<dbReference type="STRING" id="42354.SAMN05216333_1773"/>
<accession>A0A1H8VS71</accession>
<evidence type="ECO:0000256" key="2">
    <source>
        <dbReference type="ARBA" id="ARBA00010961"/>
    </source>
</evidence>
<keyword evidence="6" id="KW-0814">Transposable element</keyword>
<keyword evidence="4 6" id="KW-0238">DNA-binding</keyword>
<organism evidence="7 8">
    <name type="scientific">Nitrosomonas oligotropha</name>
    <dbReference type="NCBI Taxonomy" id="42354"/>
    <lineage>
        <taxon>Bacteria</taxon>
        <taxon>Pseudomonadati</taxon>
        <taxon>Pseudomonadota</taxon>
        <taxon>Betaproteobacteria</taxon>
        <taxon>Nitrosomonadales</taxon>
        <taxon>Nitrosomonadaceae</taxon>
        <taxon>Nitrosomonas</taxon>
    </lineage>
</organism>
<dbReference type="Pfam" id="PF00872">
    <property type="entry name" value="Transposase_mut"/>
    <property type="match status" value="1"/>
</dbReference>
<evidence type="ECO:0000256" key="6">
    <source>
        <dbReference type="RuleBase" id="RU365089"/>
    </source>
</evidence>
<keyword evidence="3 6" id="KW-0815">Transposition</keyword>
<evidence type="ECO:0000256" key="1">
    <source>
        <dbReference type="ARBA" id="ARBA00002190"/>
    </source>
</evidence>
<protein>
    <recommendedName>
        <fullName evidence="6">Mutator family transposase</fullName>
    </recommendedName>
</protein>
<dbReference type="InterPro" id="IPR001207">
    <property type="entry name" value="Transposase_mutator"/>
</dbReference>
<dbReference type="GO" id="GO:0004803">
    <property type="term" value="F:transposase activity"/>
    <property type="evidence" value="ECO:0007669"/>
    <property type="project" value="UniProtKB-UniRule"/>
</dbReference>
<reference evidence="8" key="1">
    <citation type="submission" date="2016-10" db="EMBL/GenBank/DDBJ databases">
        <authorList>
            <person name="Varghese N."/>
            <person name="Submissions S."/>
        </authorList>
    </citation>
    <scope>NUCLEOTIDE SEQUENCE [LARGE SCALE GENOMIC DNA]</scope>
    <source>
        <strain evidence="8">Nm76</strain>
    </source>
</reference>
<gene>
    <name evidence="7" type="ORF">SAMN05216333_1773</name>
</gene>
<dbReference type="AlphaFoldDB" id="A0A1H8VS71"/>
<sequence length="222" mass="25326">MTDDNVLKLNTPEHPLQEVLREGARKMLVTAIETEVVAFLKQHGSLKTDEGKSAVVRNGYLPERAIQTGLGNIEVKVPKVRDRSRAGIKFNSSLIPPYLKHTRNIEEFLPWLCLRGISTGDFTETLKYLLGPDAPGLSSATIGRLKQNWEQDYQDWNRRDLSKKHYVYVWVDGVYSNVRMDDRLCLLVTIGSDETGRKELLALSDGYREFEASWTEVLMDLK</sequence>
<dbReference type="PANTHER" id="PTHR33217:SF9">
    <property type="entry name" value="MUTATOR FAMILY TRANSPOSASE"/>
    <property type="match status" value="1"/>
</dbReference>
<dbReference type="PANTHER" id="PTHR33217">
    <property type="entry name" value="TRANSPOSASE FOR INSERTION SEQUENCE ELEMENT IS1081"/>
    <property type="match status" value="1"/>
</dbReference>
<evidence type="ECO:0000256" key="3">
    <source>
        <dbReference type="ARBA" id="ARBA00022578"/>
    </source>
</evidence>
<evidence type="ECO:0000313" key="7">
    <source>
        <dbReference type="EMBL" id="SEP18266.1"/>
    </source>
</evidence>
<dbReference type="GO" id="GO:0003677">
    <property type="term" value="F:DNA binding"/>
    <property type="evidence" value="ECO:0007669"/>
    <property type="project" value="UniProtKB-UniRule"/>
</dbReference>
<dbReference type="GO" id="GO:0006313">
    <property type="term" value="P:DNA transposition"/>
    <property type="evidence" value="ECO:0007669"/>
    <property type="project" value="UniProtKB-UniRule"/>
</dbReference>
<comment type="function">
    <text evidence="1 6">Required for the transposition of the insertion element.</text>
</comment>
<evidence type="ECO:0000313" key="8">
    <source>
        <dbReference type="Proteomes" id="UP000198814"/>
    </source>
</evidence>
<keyword evidence="8" id="KW-1185">Reference proteome</keyword>
<dbReference type="Proteomes" id="UP000198814">
    <property type="component" value="Unassembled WGS sequence"/>
</dbReference>
<keyword evidence="5 6" id="KW-0233">DNA recombination</keyword>
<dbReference type="EMBL" id="FODO01000077">
    <property type="protein sequence ID" value="SEP18266.1"/>
    <property type="molecule type" value="Genomic_DNA"/>
</dbReference>
<evidence type="ECO:0000256" key="5">
    <source>
        <dbReference type="ARBA" id="ARBA00023172"/>
    </source>
</evidence>
<name>A0A1H8VS71_9PROT</name>